<evidence type="ECO:0000313" key="5">
    <source>
        <dbReference type="Proteomes" id="UP000315971"/>
    </source>
</evidence>
<dbReference type="InterPro" id="IPR000086">
    <property type="entry name" value="NUDIX_hydrolase_dom"/>
</dbReference>
<comment type="cofactor">
    <cofactor evidence="1">
        <name>Mg(2+)</name>
        <dbReference type="ChEBI" id="CHEBI:18420"/>
    </cofactor>
</comment>
<evidence type="ECO:0000256" key="1">
    <source>
        <dbReference type="ARBA" id="ARBA00001946"/>
    </source>
</evidence>
<dbReference type="OrthoDB" id="65827at2"/>
<dbReference type="InterPro" id="IPR020084">
    <property type="entry name" value="NUDIX_hydrolase_CS"/>
</dbReference>
<dbReference type="RefSeq" id="WP_142603729.1">
    <property type="nucleotide sequence ID" value="NZ_FXSZ01000005.1"/>
</dbReference>
<dbReference type="Proteomes" id="UP000315971">
    <property type="component" value="Unassembled WGS sequence"/>
</dbReference>
<reference evidence="4 5" key="1">
    <citation type="submission" date="2017-05" db="EMBL/GenBank/DDBJ databases">
        <authorList>
            <person name="Varghese N."/>
            <person name="Submissions S."/>
        </authorList>
    </citation>
    <scope>NUCLEOTIDE SEQUENCE [LARGE SCALE GENOMIC DNA]</scope>
    <source>
        <strain evidence="4 5">DSM 21342</strain>
    </source>
</reference>
<accession>A0A521D240</accession>
<keyword evidence="5" id="KW-1185">Reference proteome</keyword>
<dbReference type="InterPro" id="IPR015797">
    <property type="entry name" value="NUDIX_hydrolase-like_dom_sf"/>
</dbReference>
<keyword evidence="2" id="KW-0378">Hydrolase</keyword>
<dbReference type="AlphaFoldDB" id="A0A521D240"/>
<dbReference type="PROSITE" id="PS00893">
    <property type="entry name" value="NUDIX_BOX"/>
    <property type="match status" value="1"/>
</dbReference>
<dbReference type="Pfam" id="PF00293">
    <property type="entry name" value="NUDIX"/>
    <property type="match status" value="1"/>
</dbReference>
<evidence type="ECO:0000259" key="3">
    <source>
        <dbReference type="PROSITE" id="PS51462"/>
    </source>
</evidence>
<dbReference type="PANTHER" id="PTHR43046">
    <property type="entry name" value="GDP-MANNOSE MANNOSYL HYDROLASE"/>
    <property type="match status" value="1"/>
</dbReference>
<dbReference type="EMBL" id="FXSZ01000005">
    <property type="protein sequence ID" value="SMO65712.1"/>
    <property type="molecule type" value="Genomic_DNA"/>
</dbReference>
<dbReference type="PANTHER" id="PTHR43046:SF14">
    <property type="entry name" value="MUTT_NUDIX FAMILY PROTEIN"/>
    <property type="match status" value="1"/>
</dbReference>
<name>A0A521D240_9SPHI</name>
<dbReference type="Gene3D" id="3.90.79.10">
    <property type="entry name" value="Nucleoside Triphosphate Pyrophosphohydrolase"/>
    <property type="match status" value="1"/>
</dbReference>
<dbReference type="PROSITE" id="PS51462">
    <property type="entry name" value="NUDIX"/>
    <property type="match status" value="1"/>
</dbReference>
<proteinExistence type="predicted"/>
<organism evidence="4 5">
    <name type="scientific">Solitalea koreensis</name>
    <dbReference type="NCBI Taxonomy" id="543615"/>
    <lineage>
        <taxon>Bacteria</taxon>
        <taxon>Pseudomonadati</taxon>
        <taxon>Bacteroidota</taxon>
        <taxon>Sphingobacteriia</taxon>
        <taxon>Sphingobacteriales</taxon>
        <taxon>Sphingobacteriaceae</taxon>
        <taxon>Solitalea</taxon>
    </lineage>
</organism>
<dbReference type="SUPFAM" id="SSF55811">
    <property type="entry name" value="Nudix"/>
    <property type="match status" value="1"/>
</dbReference>
<dbReference type="GO" id="GO:0016787">
    <property type="term" value="F:hydrolase activity"/>
    <property type="evidence" value="ECO:0007669"/>
    <property type="project" value="UniProtKB-KW"/>
</dbReference>
<protein>
    <submittedName>
        <fullName evidence="4">ADP-ribose pyrophosphatase YjhB, NUDIX family</fullName>
    </submittedName>
</protein>
<evidence type="ECO:0000256" key="2">
    <source>
        <dbReference type="ARBA" id="ARBA00022801"/>
    </source>
</evidence>
<feature type="domain" description="Nudix hydrolase" evidence="3">
    <location>
        <begin position="1"/>
        <end position="130"/>
    </location>
</feature>
<evidence type="ECO:0000313" key="4">
    <source>
        <dbReference type="EMBL" id="SMO65712.1"/>
    </source>
</evidence>
<sequence length="147" mass="16576">MKVRPSVVILEGYSVLLMRYVYNGTEVYCLPGGNPDPMETLQEAVERELKEELGLKVEVQDLLFVAETHKPEKQEIVLHHIFEGKIAEGNPTINPEQTSALSAEWIEVDKLGDKNLYPNIGAEISILLGLGSKDRITYLGNINQHWF</sequence>
<gene>
    <name evidence="4" type="ORF">SAMN06265350_105153</name>
</gene>